<dbReference type="SUPFAM" id="SSF57701">
    <property type="entry name" value="Zn2/Cys6 DNA-binding domain"/>
    <property type="match status" value="1"/>
</dbReference>
<dbReference type="PROSITE" id="PS50048">
    <property type="entry name" value="ZN2_CY6_FUNGAL_2"/>
    <property type="match status" value="1"/>
</dbReference>
<keyword evidence="6" id="KW-0539">Nucleus</keyword>
<keyword evidence="9" id="KW-1185">Reference proteome</keyword>
<keyword evidence="3" id="KW-0805">Transcription regulation</keyword>
<comment type="caution">
    <text evidence="8">The sequence shown here is derived from an EMBL/GenBank/DDBJ whole genome shotgun (WGS) entry which is preliminary data.</text>
</comment>
<keyword evidence="4" id="KW-0238">DNA-binding</keyword>
<dbReference type="InterPro" id="IPR001138">
    <property type="entry name" value="Zn2Cys6_DnaBD"/>
</dbReference>
<evidence type="ECO:0000313" key="8">
    <source>
        <dbReference type="EMBL" id="KAK8018513.1"/>
    </source>
</evidence>
<keyword evidence="1" id="KW-0479">Metal-binding</keyword>
<dbReference type="Gene3D" id="4.10.240.10">
    <property type="entry name" value="Zn(2)-C6 fungal-type DNA-binding domain"/>
    <property type="match status" value="1"/>
</dbReference>
<sequence>MPRKGFEKARTGCITCKTRKVKCDEAKPHCLRCQKSRRACAGYEVPPPGSYSWMQLLRVRPSIVPSDGRHNSMEMRGLDYFRCVVAPALSGPMYTYFWTHPVLQLSVQDVPARQAVLAISLLYEKLDQAHNPSLDAERQELAALSCYNRALRQTATSLDLDVGLALFLSILFACIEFLRSNHVGAIEHCRHGIPPIIRHLSIFPFCFGATLLDFPILPWRPGLPDEPFQDVSEVGESMDSLLARTVCLVRVSDPYSLGLPGESSTPANFASSLRELRHDLDSWLYRLQELRGRKGSGGSSQHPHSAIYRSVEMRWLCCMIWVKTALRRDGDPMRPFEAQLAHFERIVQLGREELAYRESTGDTTRRRVFSFDFGLSPVLHFAALKCRVLPLRLEAMALMEKLACPRETLWDLDVMHDINRRAIERDHDIQLPLELQGNWRNFIGQNTKLLADDFQHVEGGLAGDNQWDAQATIIPGEELDISANYGIYEI</sequence>
<dbReference type="EMBL" id="JAQQWI010000010">
    <property type="protein sequence ID" value="KAK8018513.1"/>
    <property type="molecule type" value="Genomic_DNA"/>
</dbReference>
<feature type="domain" description="Zn(2)-C6 fungal-type" evidence="7">
    <location>
        <begin position="12"/>
        <end position="40"/>
    </location>
</feature>
<evidence type="ECO:0000259" key="7">
    <source>
        <dbReference type="PROSITE" id="PS50048"/>
    </source>
</evidence>
<dbReference type="Proteomes" id="UP001396898">
    <property type="component" value="Unassembled WGS sequence"/>
</dbReference>
<dbReference type="CDD" id="cd00067">
    <property type="entry name" value="GAL4"/>
    <property type="match status" value="1"/>
</dbReference>
<dbReference type="PROSITE" id="PS00463">
    <property type="entry name" value="ZN2_CY6_FUNGAL_1"/>
    <property type="match status" value="1"/>
</dbReference>
<reference evidence="8 9" key="1">
    <citation type="submission" date="2023-01" db="EMBL/GenBank/DDBJ databases">
        <title>Analysis of 21 Apiospora genomes using comparative genomics revels a genus with tremendous synthesis potential of carbohydrate active enzymes and secondary metabolites.</title>
        <authorList>
            <person name="Sorensen T."/>
        </authorList>
    </citation>
    <scope>NUCLEOTIDE SEQUENCE [LARGE SCALE GENOMIC DNA]</scope>
    <source>
        <strain evidence="8 9">CBS 20057</strain>
    </source>
</reference>
<keyword evidence="5" id="KW-0804">Transcription</keyword>
<evidence type="ECO:0000256" key="6">
    <source>
        <dbReference type="ARBA" id="ARBA00023242"/>
    </source>
</evidence>
<dbReference type="PANTHER" id="PTHR36206">
    <property type="entry name" value="ASPERCRYPTIN BIOSYNTHESIS CLUSTER-SPECIFIC TRANSCRIPTION REGULATOR ATNN-RELATED"/>
    <property type="match status" value="1"/>
</dbReference>
<dbReference type="InterPro" id="IPR052360">
    <property type="entry name" value="Transcr_Regulatory_Proteins"/>
</dbReference>
<keyword evidence="2" id="KW-0862">Zinc</keyword>
<evidence type="ECO:0000256" key="1">
    <source>
        <dbReference type="ARBA" id="ARBA00022723"/>
    </source>
</evidence>
<dbReference type="PANTHER" id="PTHR36206:SF16">
    <property type="entry name" value="TRANSCRIPTION FACTOR DOMAIN-CONTAINING PROTEIN-RELATED"/>
    <property type="match status" value="1"/>
</dbReference>
<accession>A0ABR1RW89</accession>
<organism evidence="8 9">
    <name type="scientific">Apiospora marii</name>
    <dbReference type="NCBI Taxonomy" id="335849"/>
    <lineage>
        <taxon>Eukaryota</taxon>
        <taxon>Fungi</taxon>
        <taxon>Dikarya</taxon>
        <taxon>Ascomycota</taxon>
        <taxon>Pezizomycotina</taxon>
        <taxon>Sordariomycetes</taxon>
        <taxon>Xylariomycetidae</taxon>
        <taxon>Amphisphaeriales</taxon>
        <taxon>Apiosporaceae</taxon>
        <taxon>Apiospora</taxon>
    </lineage>
</organism>
<dbReference type="InterPro" id="IPR036864">
    <property type="entry name" value="Zn2-C6_fun-type_DNA-bd_sf"/>
</dbReference>
<gene>
    <name evidence="8" type="ORF">PG991_007703</name>
</gene>
<proteinExistence type="predicted"/>
<evidence type="ECO:0000256" key="4">
    <source>
        <dbReference type="ARBA" id="ARBA00023125"/>
    </source>
</evidence>
<dbReference type="SMART" id="SM00066">
    <property type="entry name" value="GAL4"/>
    <property type="match status" value="1"/>
</dbReference>
<evidence type="ECO:0000256" key="3">
    <source>
        <dbReference type="ARBA" id="ARBA00023015"/>
    </source>
</evidence>
<evidence type="ECO:0000256" key="2">
    <source>
        <dbReference type="ARBA" id="ARBA00022833"/>
    </source>
</evidence>
<evidence type="ECO:0000256" key="5">
    <source>
        <dbReference type="ARBA" id="ARBA00023163"/>
    </source>
</evidence>
<protein>
    <recommendedName>
        <fullName evidence="7">Zn(2)-C6 fungal-type domain-containing protein</fullName>
    </recommendedName>
</protein>
<evidence type="ECO:0000313" key="9">
    <source>
        <dbReference type="Proteomes" id="UP001396898"/>
    </source>
</evidence>
<name>A0ABR1RW89_9PEZI</name>
<dbReference type="Pfam" id="PF00172">
    <property type="entry name" value="Zn_clus"/>
    <property type="match status" value="1"/>
</dbReference>